<keyword evidence="2" id="KW-1185">Reference proteome</keyword>
<evidence type="ECO:0000313" key="2">
    <source>
        <dbReference type="Proteomes" id="UP001239111"/>
    </source>
</evidence>
<proteinExistence type="predicted"/>
<reference evidence="1" key="1">
    <citation type="submission" date="2023-04" db="EMBL/GenBank/DDBJ databases">
        <title>A chromosome-level genome assembly of the parasitoid wasp Eretmocerus hayati.</title>
        <authorList>
            <person name="Zhong Y."/>
            <person name="Liu S."/>
            <person name="Liu Y."/>
        </authorList>
    </citation>
    <scope>NUCLEOTIDE SEQUENCE</scope>
    <source>
        <strain evidence="1">ZJU_SS_LIU_2023</strain>
    </source>
</reference>
<dbReference type="EMBL" id="CM056742">
    <property type="protein sequence ID" value="KAJ8678491.1"/>
    <property type="molecule type" value="Genomic_DNA"/>
</dbReference>
<sequence>MKFALILSAAMLALASAAPKEANPSQQVDITALTTKFQADFENAVKTIKEAFNIPDQEVLIKNIKEQVATFTASVQSAFDKISGDIQKMAPEYKKIFEQQTAELSKTYESLITNVPNGKELATNFKTKLDEGLQTILKESATFAEQVKSQSPDIKQKATEFTQKTVDSLVKLVTDANEQTKKALTALTEKKN</sequence>
<organism evidence="1 2">
    <name type="scientific">Eretmocerus hayati</name>
    <dbReference type="NCBI Taxonomy" id="131215"/>
    <lineage>
        <taxon>Eukaryota</taxon>
        <taxon>Metazoa</taxon>
        <taxon>Ecdysozoa</taxon>
        <taxon>Arthropoda</taxon>
        <taxon>Hexapoda</taxon>
        <taxon>Insecta</taxon>
        <taxon>Pterygota</taxon>
        <taxon>Neoptera</taxon>
        <taxon>Endopterygota</taxon>
        <taxon>Hymenoptera</taxon>
        <taxon>Apocrita</taxon>
        <taxon>Proctotrupomorpha</taxon>
        <taxon>Chalcidoidea</taxon>
        <taxon>Aphelinidae</taxon>
        <taxon>Aphelininae</taxon>
        <taxon>Eretmocerus</taxon>
    </lineage>
</organism>
<name>A0ACC2P6J2_9HYME</name>
<protein>
    <submittedName>
        <fullName evidence="1">Uncharacterized protein</fullName>
    </submittedName>
</protein>
<accession>A0ACC2P6J2</accession>
<dbReference type="Proteomes" id="UP001239111">
    <property type="component" value="Chromosome 2"/>
</dbReference>
<evidence type="ECO:0000313" key="1">
    <source>
        <dbReference type="EMBL" id="KAJ8678491.1"/>
    </source>
</evidence>
<comment type="caution">
    <text evidence="1">The sequence shown here is derived from an EMBL/GenBank/DDBJ whole genome shotgun (WGS) entry which is preliminary data.</text>
</comment>
<gene>
    <name evidence="1" type="ORF">QAD02_014278</name>
</gene>